<dbReference type="OrthoDB" id="7218999at2"/>
<reference evidence="2 3" key="1">
    <citation type="submission" date="2018-08" db="EMBL/GenBank/DDBJ databases">
        <title>Komagataeibacter sp. AV 382.</title>
        <authorList>
            <person name="Skraban J."/>
            <person name="Trcek J."/>
        </authorList>
    </citation>
    <scope>NUCLEOTIDE SEQUENCE [LARGE SCALE GENOMIC DNA]</scope>
    <source>
        <strain evidence="2 3">AV 382</strain>
    </source>
</reference>
<feature type="transmembrane region" description="Helical" evidence="1">
    <location>
        <begin position="184"/>
        <end position="207"/>
    </location>
</feature>
<sequence>MTPPQKRGRVVRAMKWLSFPFLVQFVRSYQLARDGMRALGDVPREQDVPTSVEGPVIDDRAIEQREDPKTSRYRRFCVLLLIIIVVGLWCDAILWSGQGLFSAVSIGLLALALILVSQYASLRFPGGSASVVASMSQEDAMRLQARLRTRRYGRFCALLLVILLGMWAYAVIWQGQGVFSPASIRSVALTLILGSQYVSLCFSNWMARLPGRRSFSEFLQDGREFWPR</sequence>
<feature type="transmembrane region" description="Helical" evidence="1">
    <location>
        <begin position="76"/>
        <end position="95"/>
    </location>
</feature>
<feature type="transmembrane region" description="Helical" evidence="1">
    <location>
        <begin position="101"/>
        <end position="120"/>
    </location>
</feature>
<dbReference type="RefSeq" id="WP_116703951.1">
    <property type="nucleotide sequence ID" value="NZ_QUWV01000144.1"/>
</dbReference>
<dbReference type="Proteomes" id="UP000262371">
    <property type="component" value="Unassembled WGS sequence"/>
</dbReference>
<evidence type="ECO:0000313" key="3">
    <source>
        <dbReference type="Proteomes" id="UP000262371"/>
    </source>
</evidence>
<keyword evidence="1" id="KW-0472">Membrane</keyword>
<gene>
    <name evidence="2" type="ORF">DY926_14155</name>
</gene>
<name>A0A371YXE4_9PROT</name>
<keyword evidence="1" id="KW-0812">Transmembrane</keyword>
<comment type="caution">
    <text evidence="2">The sequence shown here is derived from an EMBL/GenBank/DDBJ whole genome shotgun (WGS) entry which is preliminary data.</text>
</comment>
<protein>
    <submittedName>
        <fullName evidence="2">Uncharacterized protein</fullName>
    </submittedName>
</protein>
<organism evidence="2 3">
    <name type="scientific">Komagataeibacter melaceti</name>
    <dbReference type="NCBI Taxonomy" id="2766577"/>
    <lineage>
        <taxon>Bacteria</taxon>
        <taxon>Pseudomonadati</taxon>
        <taxon>Pseudomonadota</taxon>
        <taxon>Alphaproteobacteria</taxon>
        <taxon>Acetobacterales</taxon>
        <taxon>Acetobacteraceae</taxon>
        <taxon>Komagataeibacter</taxon>
    </lineage>
</organism>
<proteinExistence type="predicted"/>
<evidence type="ECO:0000313" key="2">
    <source>
        <dbReference type="EMBL" id="RFD18895.1"/>
    </source>
</evidence>
<keyword evidence="3" id="KW-1185">Reference proteome</keyword>
<dbReference type="AlphaFoldDB" id="A0A371YXE4"/>
<feature type="transmembrane region" description="Helical" evidence="1">
    <location>
        <begin position="152"/>
        <end position="172"/>
    </location>
</feature>
<accession>A0A371YXE4</accession>
<keyword evidence="1" id="KW-1133">Transmembrane helix</keyword>
<evidence type="ECO:0000256" key="1">
    <source>
        <dbReference type="SAM" id="Phobius"/>
    </source>
</evidence>
<dbReference type="EMBL" id="QUWV01000144">
    <property type="protein sequence ID" value="RFD18895.1"/>
    <property type="molecule type" value="Genomic_DNA"/>
</dbReference>